<dbReference type="EMBL" id="MQUA01000013">
    <property type="protein sequence ID" value="PQB07933.1"/>
    <property type="molecule type" value="Genomic_DNA"/>
</dbReference>
<dbReference type="PANTHER" id="PTHR34978">
    <property type="entry name" value="POSSIBLE SENSOR-TRANSDUCER PROTEIN BLAR"/>
    <property type="match status" value="1"/>
</dbReference>
<feature type="transmembrane region" description="Helical" evidence="1">
    <location>
        <begin position="34"/>
        <end position="54"/>
    </location>
</feature>
<name>A0A2S7KZK3_9FLAO</name>
<accession>A0A2S7KZK3</accession>
<sequence length="493" mass="57154">MINYILQVILFQVLFLAIYDFFLSKETFFTKNRWYLVVTSILSFLIPLIKVPSFQKAVPQEFMVYLPEIFLSPEKVIQKVIENKAFYESVNYVAILFWLGVVLFSMLFLIKLGKIVNLIRKQEVVAYPEFTLILIPNQTKAFSFFNYIFLGKEIKETNRGKIIQHELVHSKQKHSLDLLFFELLKIIMWFNPMIYFYQQRITLVHEYISDAIVAKSENKETYINNLLSNFFQVENISFINQFYKQSFIKKRIMMMTKTQSKKMNQLKYLVLIPVLGSMLFYVACTQSENDVPAATISEYQGKIKIQNEFYFIKQNEFGKTIGFNSKGEEVDVLSLLPESVVALNFENGKLVTEFSYADDKKKTKELQVIKDPNTITDTEEISFLKIDKSPTFPGCESGDKDCFSKMVQKHFSESFNAKMVNNLGLSAGKKRVFIGFKIDTYGNIVDVNARAPHEKIEEEVIKVMSSLPKMMPGEQEGKTVAVKYAIPFTLVID</sequence>
<keyword evidence="1" id="KW-0472">Membrane</keyword>
<feature type="transmembrane region" description="Helical" evidence="1">
    <location>
        <begin position="6"/>
        <end position="22"/>
    </location>
</feature>
<protein>
    <submittedName>
        <fullName evidence="3">BlaR1 peptidase M56</fullName>
    </submittedName>
</protein>
<dbReference type="InterPro" id="IPR008756">
    <property type="entry name" value="Peptidase_M56"/>
</dbReference>
<dbReference type="InterPro" id="IPR052173">
    <property type="entry name" value="Beta-lactam_resp_regulator"/>
</dbReference>
<evidence type="ECO:0000313" key="3">
    <source>
        <dbReference type="EMBL" id="PQB07933.1"/>
    </source>
</evidence>
<evidence type="ECO:0000313" key="4">
    <source>
        <dbReference type="Proteomes" id="UP000239522"/>
    </source>
</evidence>
<feature type="domain" description="Peptidase M56" evidence="2">
    <location>
        <begin position="154"/>
        <end position="255"/>
    </location>
</feature>
<feature type="transmembrane region" description="Helical" evidence="1">
    <location>
        <begin position="92"/>
        <end position="112"/>
    </location>
</feature>
<proteinExistence type="predicted"/>
<keyword evidence="1" id="KW-1133">Transmembrane helix</keyword>
<evidence type="ECO:0000259" key="2">
    <source>
        <dbReference type="Pfam" id="PF05569"/>
    </source>
</evidence>
<dbReference type="AlphaFoldDB" id="A0A2S7KZK3"/>
<dbReference type="Proteomes" id="UP000239522">
    <property type="component" value="Unassembled WGS sequence"/>
</dbReference>
<dbReference type="Gene3D" id="3.30.1150.10">
    <property type="match status" value="1"/>
</dbReference>
<gene>
    <name evidence="3" type="ORF">BST83_12830</name>
</gene>
<keyword evidence="4" id="KW-1185">Reference proteome</keyword>
<evidence type="ECO:0000256" key="1">
    <source>
        <dbReference type="SAM" id="Phobius"/>
    </source>
</evidence>
<keyword evidence="1" id="KW-0812">Transmembrane</keyword>
<feature type="transmembrane region" description="Helical" evidence="1">
    <location>
        <begin position="264"/>
        <end position="283"/>
    </location>
</feature>
<dbReference type="PANTHER" id="PTHR34978:SF3">
    <property type="entry name" value="SLR0241 PROTEIN"/>
    <property type="match status" value="1"/>
</dbReference>
<reference evidence="3 4" key="1">
    <citation type="submission" date="2016-11" db="EMBL/GenBank/DDBJ databases">
        <title>Trade-off between light-utilization and light-protection in marine flavobacteria.</title>
        <authorList>
            <person name="Kumagai Y."/>
        </authorList>
    </citation>
    <scope>NUCLEOTIDE SEQUENCE [LARGE SCALE GENOMIC DNA]</scope>
    <source>
        <strain evidence="3 4">ATCC 700397</strain>
    </source>
</reference>
<organism evidence="3 4">
    <name type="scientific">Polaribacter filamentus</name>
    <dbReference type="NCBI Taxonomy" id="53483"/>
    <lineage>
        <taxon>Bacteria</taxon>
        <taxon>Pseudomonadati</taxon>
        <taxon>Bacteroidota</taxon>
        <taxon>Flavobacteriia</taxon>
        <taxon>Flavobacteriales</taxon>
        <taxon>Flavobacteriaceae</taxon>
    </lineage>
</organism>
<comment type="caution">
    <text evidence="3">The sequence shown here is derived from an EMBL/GenBank/DDBJ whole genome shotgun (WGS) entry which is preliminary data.</text>
</comment>
<dbReference type="Pfam" id="PF05569">
    <property type="entry name" value="Peptidase_M56"/>
    <property type="match status" value="1"/>
</dbReference>
<dbReference type="OrthoDB" id="1522859at2"/>
<dbReference type="RefSeq" id="WP_104810134.1">
    <property type="nucleotide sequence ID" value="NZ_MQUA01000013.1"/>
</dbReference>